<comment type="caution">
    <text evidence="2">The sequence shown here is derived from an EMBL/GenBank/DDBJ whole genome shotgun (WGS) entry which is preliminary data.</text>
</comment>
<reference evidence="3" key="1">
    <citation type="journal article" date="2019" name="Int. J. Syst. Evol. Microbiol.">
        <title>The Global Catalogue of Microorganisms (GCM) 10K type strain sequencing project: providing services to taxonomists for standard genome sequencing and annotation.</title>
        <authorList>
            <consortium name="The Broad Institute Genomics Platform"/>
            <consortium name="The Broad Institute Genome Sequencing Center for Infectious Disease"/>
            <person name="Wu L."/>
            <person name="Ma J."/>
        </authorList>
    </citation>
    <scope>NUCLEOTIDE SEQUENCE [LARGE SCALE GENOMIC DNA]</scope>
    <source>
        <strain evidence="3">CGMCC 1.16226</strain>
    </source>
</reference>
<dbReference type="Proteomes" id="UP001597349">
    <property type="component" value="Unassembled WGS sequence"/>
</dbReference>
<dbReference type="RefSeq" id="WP_379020224.1">
    <property type="nucleotide sequence ID" value="NZ_JBHUGY010000026.1"/>
</dbReference>
<organism evidence="2 3">
    <name type="scientific">Mesorhizobium calcicola</name>
    <dbReference type="NCBI Taxonomy" id="1300310"/>
    <lineage>
        <taxon>Bacteria</taxon>
        <taxon>Pseudomonadati</taxon>
        <taxon>Pseudomonadota</taxon>
        <taxon>Alphaproteobacteria</taxon>
        <taxon>Hyphomicrobiales</taxon>
        <taxon>Phyllobacteriaceae</taxon>
        <taxon>Mesorhizobium</taxon>
    </lineage>
</organism>
<evidence type="ECO:0000256" key="1">
    <source>
        <dbReference type="SAM" id="MobiDB-lite"/>
    </source>
</evidence>
<accession>A0ABW4WGK2</accession>
<feature type="region of interest" description="Disordered" evidence="1">
    <location>
        <begin position="31"/>
        <end position="67"/>
    </location>
</feature>
<keyword evidence="3" id="KW-1185">Reference proteome</keyword>
<proteinExistence type="predicted"/>
<gene>
    <name evidence="2" type="ORF">ACFSQT_16125</name>
</gene>
<feature type="compositionally biased region" description="Basic and acidic residues" evidence="1">
    <location>
        <begin position="34"/>
        <end position="46"/>
    </location>
</feature>
<name>A0ABW4WGK2_9HYPH</name>
<dbReference type="EMBL" id="JBHUGY010000026">
    <property type="protein sequence ID" value="MFD2054557.1"/>
    <property type="molecule type" value="Genomic_DNA"/>
</dbReference>
<evidence type="ECO:0000313" key="2">
    <source>
        <dbReference type="EMBL" id="MFD2054557.1"/>
    </source>
</evidence>
<protein>
    <submittedName>
        <fullName evidence="2">Uncharacterized protein</fullName>
    </submittedName>
</protein>
<sequence>MKTSTMVQLWGMHHAQRVAMAMPVDRCIMNTRGQDQHPSRDDDRQLQHHAAMHGQKLRSRDATTAVT</sequence>
<evidence type="ECO:0000313" key="3">
    <source>
        <dbReference type="Proteomes" id="UP001597349"/>
    </source>
</evidence>